<evidence type="ECO:0000259" key="8">
    <source>
        <dbReference type="Pfam" id="PF00326"/>
    </source>
</evidence>
<dbReference type="GO" id="GO:0008242">
    <property type="term" value="F:omega peptidase activity"/>
    <property type="evidence" value="ECO:0007669"/>
    <property type="project" value="UniProtKB-EC"/>
</dbReference>
<dbReference type="InterPro" id="IPR001375">
    <property type="entry name" value="Peptidase_S9_cat"/>
</dbReference>
<dbReference type="FunFam" id="3.40.50.1820:FF:000146">
    <property type="entry name" value="Acylamino-acid-releasing enzyme"/>
    <property type="match status" value="1"/>
</dbReference>
<gene>
    <name evidence="9" type="ORF">ILEXP_LOCUS37913</name>
</gene>
<evidence type="ECO:0000256" key="3">
    <source>
        <dbReference type="ARBA" id="ARBA00010040"/>
    </source>
</evidence>
<organism evidence="9 10">
    <name type="scientific">Ilex paraguariensis</name>
    <name type="common">yerba mate</name>
    <dbReference type="NCBI Taxonomy" id="185542"/>
    <lineage>
        <taxon>Eukaryota</taxon>
        <taxon>Viridiplantae</taxon>
        <taxon>Streptophyta</taxon>
        <taxon>Embryophyta</taxon>
        <taxon>Tracheophyta</taxon>
        <taxon>Spermatophyta</taxon>
        <taxon>Magnoliopsida</taxon>
        <taxon>eudicotyledons</taxon>
        <taxon>Gunneridae</taxon>
        <taxon>Pentapetalae</taxon>
        <taxon>asterids</taxon>
        <taxon>campanulids</taxon>
        <taxon>Aquifoliales</taxon>
        <taxon>Aquifoliaceae</taxon>
        <taxon>Ilex</taxon>
    </lineage>
</organism>
<evidence type="ECO:0000256" key="4">
    <source>
        <dbReference type="ARBA" id="ARBA00011881"/>
    </source>
</evidence>
<comment type="caution">
    <text evidence="9">The sequence shown here is derived from an EMBL/GenBank/DDBJ whole genome shotgun (WGS) entry which is preliminary data.</text>
</comment>
<name>A0ABC8TGK0_9AQUA</name>
<dbReference type="PANTHER" id="PTHR42776">
    <property type="entry name" value="SERINE PEPTIDASE S9 FAMILY MEMBER"/>
    <property type="match status" value="1"/>
</dbReference>
<dbReference type="PANTHER" id="PTHR42776:SF4">
    <property type="entry name" value="ACYLAMINO-ACID-RELEASING ENZYME"/>
    <property type="match status" value="1"/>
</dbReference>
<keyword evidence="7" id="KW-0378">Hydrolase</keyword>
<accession>A0ABC8TGK0</accession>
<dbReference type="EC" id="3.4.19.1" evidence="5"/>
<comment type="similarity">
    <text evidence="3">Belongs to the peptidase S9C family.</text>
</comment>
<keyword evidence="10" id="KW-1185">Reference proteome</keyword>
<feature type="domain" description="Peptidase S9 prolyl oligopeptidase catalytic" evidence="8">
    <location>
        <begin position="54"/>
        <end position="225"/>
    </location>
</feature>
<sequence length="372" mass="40193">MNIFKNQKLGSENSYSARKPFEAIFVSSSKKHDVCDPLIVILHGGPHSVSTSGFSKSLAFLASLGYSLLIVNYRGSLGFGEEALQSLPGKVGSQDVNDVLTAIDYVIDKGLANPSKIAVVGGSHGGFLTTHLIGQAPDKFVAAAARNPVCNLALMVGTTDIPDWAYVEAYGSGGKSSFTEAPSPEQLALFHQKSPIAHLSKVKTPTIFLLGAQDLRVPVSNGLQVRLHTSSASVPFMGSLTYSVANLVLSSWCMLEDLPSLEQYARALKEKGVETKVIVFPNDVHGIDRPQSDFESFLNIGVWFKNDLSQHHSQIDEAPQLLSSLLCLSKLSQHHSQIDEEGLPQEEGTSTHRSTKKELPFAVKVSVIRLLV</sequence>
<dbReference type="EMBL" id="CAUOFW020005081">
    <property type="protein sequence ID" value="CAK9168518.1"/>
    <property type="molecule type" value="Genomic_DNA"/>
</dbReference>
<comment type="catalytic activity">
    <reaction evidence="1">
        <text>Cleavage of an N-acetyl or N-formyl amino acid from the N-terminus of a polypeptide.</text>
        <dbReference type="EC" id="3.4.19.1"/>
    </reaction>
</comment>
<dbReference type="SUPFAM" id="SSF53474">
    <property type="entry name" value="alpha/beta-Hydrolases"/>
    <property type="match status" value="1"/>
</dbReference>
<evidence type="ECO:0000313" key="10">
    <source>
        <dbReference type="Proteomes" id="UP001642360"/>
    </source>
</evidence>
<evidence type="ECO:0000256" key="5">
    <source>
        <dbReference type="ARBA" id="ARBA00012917"/>
    </source>
</evidence>
<dbReference type="InterPro" id="IPR029058">
    <property type="entry name" value="AB_hydrolase_fold"/>
</dbReference>
<keyword evidence="6" id="KW-0963">Cytoplasm</keyword>
<dbReference type="PROSITE" id="PS00708">
    <property type="entry name" value="PRO_ENDOPEP_SER"/>
    <property type="match status" value="1"/>
</dbReference>
<dbReference type="Pfam" id="PF00326">
    <property type="entry name" value="Peptidase_S9"/>
    <property type="match status" value="1"/>
</dbReference>
<dbReference type="Gene3D" id="3.40.50.1820">
    <property type="entry name" value="alpha/beta hydrolase"/>
    <property type="match status" value="1"/>
</dbReference>
<dbReference type="GO" id="GO:0005737">
    <property type="term" value="C:cytoplasm"/>
    <property type="evidence" value="ECO:0007669"/>
    <property type="project" value="UniProtKB-SubCell"/>
</dbReference>
<evidence type="ECO:0000256" key="2">
    <source>
        <dbReference type="ARBA" id="ARBA00004496"/>
    </source>
</evidence>
<proteinExistence type="inferred from homology"/>
<dbReference type="InterPro" id="IPR002471">
    <property type="entry name" value="Pept_S9_AS"/>
</dbReference>
<evidence type="ECO:0000256" key="1">
    <source>
        <dbReference type="ARBA" id="ARBA00000721"/>
    </source>
</evidence>
<comment type="subunit">
    <text evidence="4">Homotetramer.</text>
</comment>
<comment type="subcellular location">
    <subcellularLocation>
        <location evidence="2">Cytoplasm</location>
    </subcellularLocation>
</comment>
<evidence type="ECO:0000256" key="6">
    <source>
        <dbReference type="ARBA" id="ARBA00022490"/>
    </source>
</evidence>
<dbReference type="Proteomes" id="UP001642360">
    <property type="component" value="Unassembled WGS sequence"/>
</dbReference>
<protein>
    <recommendedName>
        <fullName evidence="5">acylaminoacyl-peptidase</fullName>
        <ecNumber evidence="5">3.4.19.1</ecNumber>
    </recommendedName>
</protein>
<evidence type="ECO:0000256" key="7">
    <source>
        <dbReference type="ARBA" id="ARBA00022801"/>
    </source>
</evidence>
<evidence type="ECO:0000313" key="9">
    <source>
        <dbReference type="EMBL" id="CAK9168518.1"/>
    </source>
</evidence>
<dbReference type="AlphaFoldDB" id="A0ABC8TGK0"/>
<reference evidence="9 10" key="1">
    <citation type="submission" date="2024-02" db="EMBL/GenBank/DDBJ databases">
        <authorList>
            <person name="Vignale AGUSTIN F."/>
            <person name="Sosa J E."/>
            <person name="Modenutti C."/>
        </authorList>
    </citation>
    <scope>NUCLEOTIDE SEQUENCE [LARGE SCALE GENOMIC DNA]</scope>
</reference>